<comment type="caution">
    <text evidence="3">The sequence shown here is derived from an EMBL/GenBank/DDBJ whole genome shotgun (WGS) entry which is preliminary data.</text>
</comment>
<dbReference type="Pfam" id="PF05650">
    <property type="entry name" value="DUF802"/>
    <property type="match status" value="1"/>
</dbReference>
<organism evidence="3 4">
    <name type="scientific">Ramlibacter lithotrophicus</name>
    <dbReference type="NCBI Taxonomy" id="2606681"/>
    <lineage>
        <taxon>Bacteria</taxon>
        <taxon>Pseudomonadati</taxon>
        <taxon>Pseudomonadota</taxon>
        <taxon>Betaproteobacteria</taxon>
        <taxon>Burkholderiales</taxon>
        <taxon>Comamonadaceae</taxon>
        <taxon>Ramlibacter</taxon>
    </lineage>
</organism>
<evidence type="ECO:0000313" key="4">
    <source>
        <dbReference type="Proteomes" id="UP000521868"/>
    </source>
</evidence>
<gene>
    <name evidence="3" type="ORF">RAMLITH_21695</name>
</gene>
<name>A0A7X6DJQ5_9BURK</name>
<evidence type="ECO:0000259" key="2">
    <source>
        <dbReference type="Pfam" id="PF05650"/>
    </source>
</evidence>
<feature type="transmembrane region" description="Helical" evidence="1">
    <location>
        <begin position="5"/>
        <end position="22"/>
    </location>
</feature>
<sequence length="610" mass="65156">MSKRFFAAAFAIGLLLVGWVGLGFAGSNWLAFFMTAAIAGVYLLGAFELRQFRAANAGLSAALADIPEPLAEPRHWLERVPASLRQAVRLRIEEERGALPGPALTPYLVGLLVMLGMLGTFVGMIVTFQGAVFALEGSADLQAMRAALAEPIKGLGLSFGTSVAGVAASAMLGLMSAISRRERLEVARQLDQRIATVLRPLSLSHQRRETFRALQAQAGALPRVADQLEALMERIEARGRQLDEQLVARQGEFHREATLAYQELARAVGASLQDSLAAGAAAAGASITPVVEAAMARIVQDSQQLHARLGDAAQAQVDALSERFGATGRELSEHWRAALQQQARAGEAVAGSLERALASFTQGFEQRSGSLLAAVQDSLALAQAQQADSEQRRLQAWTQLLAGSEELVRSRMATEARWLEQHGERMEQVAQAAAGVIDRLRDETSGLVERDNMALRERTALLEQLGSLLEAVNHAAGEQRAAIETLVASASGVLDQAAERFDQVLQAHAGRAADAAAHVAASSIELASVGEAFGQGMQLFQAANDKVIAALQRIEASLLRSTARSDEQLAYYVAQAREVIDLSIASQQGLVEHLRQAQATPLALVNGARR</sequence>
<evidence type="ECO:0000313" key="3">
    <source>
        <dbReference type="EMBL" id="NKE68435.1"/>
    </source>
</evidence>
<feature type="domain" description="DUF802" evidence="2">
    <location>
        <begin position="320"/>
        <end position="372"/>
    </location>
</feature>
<feature type="transmembrane region" description="Helical" evidence="1">
    <location>
        <begin position="28"/>
        <end position="47"/>
    </location>
</feature>
<dbReference type="AlphaFoldDB" id="A0A7X6DJQ5"/>
<dbReference type="EMBL" id="VTOX01000010">
    <property type="protein sequence ID" value="NKE68435.1"/>
    <property type="molecule type" value="Genomic_DNA"/>
</dbReference>
<dbReference type="InterPro" id="IPR008520">
    <property type="entry name" value="DUF802"/>
</dbReference>
<dbReference type="Proteomes" id="UP000521868">
    <property type="component" value="Unassembled WGS sequence"/>
</dbReference>
<keyword evidence="1" id="KW-1133">Transmembrane helix</keyword>
<keyword evidence="4" id="KW-1185">Reference proteome</keyword>
<evidence type="ECO:0000256" key="1">
    <source>
        <dbReference type="SAM" id="Phobius"/>
    </source>
</evidence>
<accession>A0A7X6DJQ5</accession>
<keyword evidence="1" id="KW-0812">Transmembrane</keyword>
<keyword evidence="1" id="KW-0472">Membrane</keyword>
<reference evidence="3 4" key="1">
    <citation type="journal article" date="2020" name="Nature">
        <title>Bacterial chemolithoautotrophy via manganese oxidation.</title>
        <authorList>
            <person name="Yu H."/>
            <person name="Leadbetter J.R."/>
        </authorList>
    </citation>
    <scope>NUCLEOTIDE SEQUENCE [LARGE SCALE GENOMIC DNA]</scope>
    <source>
        <strain evidence="3 4">RBP-1</strain>
    </source>
</reference>
<proteinExistence type="predicted"/>
<feature type="transmembrane region" description="Helical" evidence="1">
    <location>
        <begin position="107"/>
        <end position="135"/>
    </location>
</feature>
<dbReference type="RefSeq" id="WP_168109553.1">
    <property type="nucleotide sequence ID" value="NZ_VTOX01000010.1"/>
</dbReference>
<protein>
    <submittedName>
        <fullName evidence="3">DUF802 domain-containing protein</fullName>
    </submittedName>
</protein>